<keyword evidence="5" id="KW-1185">Reference proteome</keyword>
<accession>A0A6A6HHC2</accession>
<keyword evidence="1" id="KW-0479">Metal-binding</keyword>
<organism evidence="4 5">
    <name type="scientific">Viridothelium virens</name>
    <name type="common">Speckled blister lichen</name>
    <name type="synonym">Trypethelium virens</name>
    <dbReference type="NCBI Taxonomy" id="1048519"/>
    <lineage>
        <taxon>Eukaryota</taxon>
        <taxon>Fungi</taxon>
        <taxon>Dikarya</taxon>
        <taxon>Ascomycota</taxon>
        <taxon>Pezizomycotina</taxon>
        <taxon>Dothideomycetes</taxon>
        <taxon>Dothideomycetes incertae sedis</taxon>
        <taxon>Trypetheliales</taxon>
        <taxon>Trypetheliaceae</taxon>
        <taxon>Viridothelium</taxon>
    </lineage>
</organism>
<dbReference type="Gene3D" id="3.30.160.60">
    <property type="entry name" value="Classic Zinc Finger"/>
    <property type="match status" value="1"/>
</dbReference>
<keyword evidence="1" id="KW-0862">Zinc</keyword>
<proteinExistence type="predicted"/>
<dbReference type="AlphaFoldDB" id="A0A6A6HHC2"/>
<feature type="domain" description="C2H2-type" evidence="3">
    <location>
        <begin position="128"/>
        <end position="158"/>
    </location>
</feature>
<dbReference type="PROSITE" id="PS00028">
    <property type="entry name" value="ZINC_FINGER_C2H2_1"/>
    <property type="match status" value="2"/>
</dbReference>
<sequence length="161" mass="18231">MRSTYSVHLSYHLLEALFGMKYTTCITTSRSVWTAQTGDFENNGGIISNDWSPPDAVREKDLTSLGSSTEHTPSGNSNSSTNVVPSRQSRRSSKARKKTYCDECQYDFGTTSNYGKHRRGSKHENVRYFCRFGCGASYLQKGNLSKHEKNCYHRFLPPHCP</sequence>
<feature type="compositionally biased region" description="Polar residues" evidence="2">
    <location>
        <begin position="64"/>
        <end position="85"/>
    </location>
</feature>
<evidence type="ECO:0000313" key="5">
    <source>
        <dbReference type="Proteomes" id="UP000800092"/>
    </source>
</evidence>
<feature type="region of interest" description="Disordered" evidence="2">
    <location>
        <begin position="44"/>
        <end position="96"/>
    </location>
</feature>
<dbReference type="EMBL" id="ML991781">
    <property type="protein sequence ID" value="KAF2237238.1"/>
    <property type="molecule type" value="Genomic_DNA"/>
</dbReference>
<gene>
    <name evidence="4" type="ORF">EV356DRAFT_29810</name>
</gene>
<reference evidence="4" key="1">
    <citation type="journal article" date="2020" name="Stud. Mycol.">
        <title>101 Dothideomycetes genomes: a test case for predicting lifestyles and emergence of pathogens.</title>
        <authorList>
            <person name="Haridas S."/>
            <person name="Albert R."/>
            <person name="Binder M."/>
            <person name="Bloem J."/>
            <person name="Labutti K."/>
            <person name="Salamov A."/>
            <person name="Andreopoulos B."/>
            <person name="Baker S."/>
            <person name="Barry K."/>
            <person name="Bills G."/>
            <person name="Bluhm B."/>
            <person name="Cannon C."/>
            <person name="Castanera R."/>
            <person name="Culley D."/>
            <person name="Daum C."/>
            <person name="Ezra D."/>
            <person name="Gonzalez J."/>
            <person name="Henrissat B."/>
            <person name="Kuo A."/>
            <person name="Liang C."/>
            <person name="Lipzen A."/>
            <person name="Lutzoni F."/>
            <person name="Magnuson J."/>
            <person name="Mondo S."/>
            <person name="Nolan M."/>
            <person name="Ohm R."/>
            <person name="Pangilinan J."/>
            <person name="Park H.-J."/>
            <person name="Ramirez L."/>
            <person name="Alfaro M."/>
            <person name="Sun H."/>
            <person name="Tritt A."/>
            <person name="Yoshinaga Y."/>
            <person name="Zwiers L.-H."/>
            <person name="Turgeon B."/>
            <person name="Goodwin S."/>
            <person name="Spatafora J."/>
            <person name="Crous P."/>
            <person name="Grigoriev I."/>
        </authorList>
    </citation>
    <scope>NUCLEOTIDE SEQUENCE</scope>
    <source>
        <strain evidence="4">Tuck. ex Michener</strain>
    </source>
</reference>
<dbReference type="PROSITE" id="PS50157">
    <property type="entry name" value="ZINC_FINGER_C2H2_2"/>
    <property type="match status" value="2"/>
</dbReference>
<evidence type="ECO:0000256" key="1">
    <source>
        <dbReference type="PROSITE-ProRule" id="PRU00042"/>
    </source>
</evidence>
<evidence type="ECO:0000256" key="2">
    <source>
        <dbReference type="SAM" id="MobiDB-lite"/>
    </source>
</evidence>
<dbReference type="Proteomes" id="UP000800092">
    <property type="component" value="Unassembled WGS sequence"/>
</dbReference>
<dbReference type="InterPro" id="IPR013087">
    <property type="entry name" value="Znf_C2H2_type"/>
</dbReference>
<keyword evidence="1" id="KW-0863">Zinc-finger</keyword>
<feature type="domain" description="C2H2-type" evidence="3">
    <location>
        <begin position="99"/>
        <end position="128"/>
    </location>
</feature>
<protein>
    <recommendedName>
        <fullName evidence="3">C2H2-type domain-containing protein</fullName>
    </recommendedName>
</protein>
<dbReference type="OrthoDB" id="4772519at2759"/>
<evidence type="ECO:0000313" key="4">
    <source>
        <dbReference type="EMBL" id="KAF2237238.1"/>
    </source>
</evidence>
<name>A0A6A6HHC2_VIRVR</name>
<dbReference type="SMART" id="SM00355">
    <property type="entry name" value="ZnF_C2H2"/>
    <property type="match status" value="2"/>
</dbReference>
<evidence type="ECO:0000259" key="3">
    <source>
        <dbReference type="PROSITE" id="PS50157"/>
    </source>
</evidence>
<dbReference type="GO" id="GO:0008270">
    <property type="term" value="F:zinc ion binding"/>
    <property type="evidence" value="ECO:0007669"/>
    <property type="project" value="UniProtKB-KW"/>
</dbReference>